<dbReference type="SUPFAM" id="SSF56601">
    <property type="entry name" value="beta-lactamase/transpeptidase-like"/>
    <property type="match status" value="1"/>
</dbReference>
<evidence type="ECO:0000256" key="1">
    <source>
        <dbReference type="ARBA" id="ARBA00004370"/>
    </source>
</evidence>
<dbReference type="Gene3D" id="3.30.450.330">
    <property type="match status" value="1"/>
</dbReference>
<sequence length="574" mass="60274">MRIALLAIAFVLSLFAARLFQLQGVDANAYAAMAEAEGTRHVTLHAARGRILDRNGSELASSIDAVAITADPTMTADDATRIAAVLADTLQLDYFTTVEKLRTPDTQFVYLARRIPTWRAAAMFTALNDAGLAGVFSERDPLRTYPEARAVSNLVGIVGEDPDADEDTEDGGTGLELQFDDLLRGTDGEATYVNSPGGAQIPMADSSVVPAVDGQDIVTTLDRELQYFASQRLAQQVRTTGSDWGAAITIDVQTGQVFQFAQYPTFNPDSADLDVESTTNPGIDFVFEPGSVQKVLTFAAVADQGKVTPRTRFTVPGALHVDGYEINDVTEHGTIRLTATGAIAKSSNIATILASRRISRDQLGSYLSGFGLGQETGIPLPGESAGILAPADTWSDAQAATVAFGQSLSVTALQMTAAVGAIANGGEYIAPTLVSGFGQPDGSVEEAPAPLTRRVVSERAARIVATMMTAVTQEGGSAPDAGIPDYLVAGKTGTSQRASGTGGYEAGARTVSFVGFAPADEPRFVTYVVLDNPSENIFGGTGAGPVFRDIMAMALQKYGVEPTGSKPVDIPLEW</sequence>
<dbReference type="Pfam" id="PF00905">
    <property type="entry name" value="Transpeptidase"/>
    <property type="match status" value="1"/>
</dbReference>
<evidence type="ECO:0000259" key="5">
    <source>
        <dbReference type="Pfam" id="PF03717"/>
    </source>
</evidence>
<dbReference type="GO" id="GO:0016757">
    <property type="term" value="F:glycosyltransferase activity"/>
    <property type="evidence" value="ECO:0007669"/>
    <property type="project" value="UniProtKB-KW"/>
</dbReference>
<dbReference type="GO" id="GO:0008658">
    <property type="term" value="F:penicillin binding"/>
    <property type="evidence" value="ECO:0007669"/>
    <property type="project" value="InterPro"/>
</dbReference>
<dbReference type="SUPFAM" id="SSF56519">
    <property type="entry name" value="Penicillin binding protein dimerisation domain"/>
    <property type="match status" value="1"/>
</dbReference>
<name>A0A6J4L0X6_9ACTN</name>
<evidence type="ECO:0000256" key="2">
    <source>
        <dbReference type="ARBA" id="ARBA00007171"/>
    </source>
</evidence>
<dbReference type="InterPro" id="IPR012338">
    <property type="entry name" value="Beta-lactam/transpept-like"/>
</dbReference>
<dbReference type="PANTHER" id="PTHR30627">
    <property type="entry name" value="PEPTIDOGLYCAN D,D-TRANSPEPTIDASE"/>
    <property type="match status" value="1"/>
</dbReference>
<dbReference type="GO" id="GO:0005886">
    <property type="term" value="C:plasma membrane"/>
    <property type="evidence" value="ECO:0007669"/>
    <property type="project" value="TreeGrafter"/>
</dbReference>
<evidence type="ECO:0000256" key="3">
    <source>
        <dbReference type="ARBA" id="ARBA00023136"/>
    </source>
</evidence>
<dbReference type="Gene3D" id="3.40.710.10">
    <property type="entry name" value="DD-peptidase/beta-lactamase superfamily"/>
    <property type="match status" value="1"/>
</dbReference>
<dbReference type="Gene3D" id="3.90.1310.10">
    <property type="entry name" value="Penicillin-binding protein 2a (Domain 2)"/>
    <property type="match status" value="1"/>
</dbReference>
<keyword evidence="6" id="KW-0131">Cell cycle</keyword>
<feature type="domain" description="Penicillin-binding protein dimerisation" evidence="5">
    <location>
        <begin position="45"/>
        <end position="199"/>
    </location>
</feature>
<dbReference type="GO" id="GO:0071555">
    <property type="term" value="P:cell wall organization"/>
    <property type="evidence" value="ECO:0007669"/>
    <property type="project" value="TreeGrafter"/>
</dbReference>
<keyword evidence="3" id="KW-0472">Membrane</keyword>
<evidence type="ECO:0000259" key="4">
    <source>
        <dbReference type="Pfam" id="PF00905"/>
    </source>
</evidence>
<feature type="domain" description="Penicillin-binding protein transpeptidase" evidence="4">
    <location>
        <begin position="245"/>
        <end position="551"/>
    </location>
</feature>
<organism evidence="6">
    <name type="scientific">uncultured Nocardioidaceae bacterium</name>
    <dbReference type="NCBI Taxonomy" id="253824"/>
    <lineage>
        <taxon>Bacteria</taxon>
        <taxon>Bacillati</taxon>
        <taxon>Actinomycetota</taxon>
        <taxon>Actinomycetes</taxon>
        <taxon>Propionibacteriales</taxon>
        <taxon>Nocardioidaceae</taxon>
        <taxon>environmental samples</taxon>
    </lineage>
</organism>
<comment type="similarity">
    <text evidence="2">Belongs to the transpeptidase family.</text>
</comment>
<dbReference type="AlphaFoldDB" id="A0A6J4L0X6"/>
<dbReference type="EMBL" id="CADCUD010000055">
    <property type="protein sequence ID" value="CAA9319512.1"/>
    <property type="molecule type" value="Genomic_DNA"/>
</dbReference>
<dbReference type="InterPro" id="IPR001460">
    <property type="entry name" value="PCN-bd_Tpept"/>
</dbReference>
<accession>A0A6J4L0X6</accession>
<dbReference type="InterPro" id="IPR005311">
    <property type="entry name" value="PBP_dimer"/>
</dbReference>
<proteinExistence type="inferred from homology"/>
<dbReference type="PANTHER" id="PTHR30627:SF1">
    <property type="entry name" value="PEPTIDOGLYCAN D,D-TRANSPEPTIDASE FTSI"/>
    <property type="match status" value="1"/>
</dbReference>
<dbReference type="GO" id="GO:0051301">
    <property type="term" value="P:cell division"/>
    <property type="evidence" value="ECO:0007669"/>
    <property type="project" value="UniProtKB-KW"/>
</dbReference>
<keyword evidence="6" id="KW-0328">Glycosyltransferase</keyword>
<protein>
    <submittedName>
        <fullName evidence="6">Cell division protein FtsI [Peptidoglycan synthetase]</fullName>
        <ecNumber evidence="6">2.4.1.129</ecNumber>
    </submittedName>
</protein>
<comment type="subcellular location">
    <subcellularLocation>
        <location evidence="1">Membrane</location>
    </subcellularLocation>
</comment>
<gene>
    <name evidence="6" type="ORF">AVDCRST_MAG46-740</name>
</gene>
<evidence type="ECO:0000313" key="6">
    <source>
        <dbReference type="EMBL" id="CAA9319512.1"/>
    </source>
</evidence>
<keyword evidence="6" id="KW-0808">Transferase</keyword>
<keyword evidence="6" id="KW-0132">Cell division</keyword>
<dbReference type="EC" id="2.4.1.129" evidence="6"/>
<dbReference type="Pfam" id="PF03717">
    <property type="entry name" value="PBP_dimer"/>
    <property type="match status" value="1"/>
</dbReference>
<reference evidence="6" key="1">
    <citation type="submission" date="2020-02" db="EMBL/GenBank/DDBJ databases">
        <authorList>
            <person name="Meier V. D."/>
        </authorList>
    </citation>
    <scope>NUCLEOTIDE SEQUENCE</scope>
    <source>
        <strain evidence="6">AVDCRST_MAG46</strain>
    </source>
</reference>
<dbReference type="InterPro" id="IPR050515">
    <property type="entry name" value="Beta-lactam/transpept"/>
</dbReference>
<dbReference type="InterPro" id="IPR036138">
    <property type="entry name" value="PBP_dimer_sf"/>
</dbReference>